<reference evidence="3 4" key="1">
    <citation type="submission" date="2019-08" db="EMBL/GenBank/DDBJ databases">
        <title>Formosa sediminis sp. nov., isolated from marine sediment.</title>
        <authorList>
            <person name="Cao W.R."/>
        </authorList>
    </citation>
    <scope>NUCLEOTIDE SEQUENCE [LARGE SCALE GENOMIC DNA]</scope>
    <source>
        <strain evidence="3 4">1494</strain>
    </source>
</reference>
<gene>
    <name evidence="3" type="ORF">FVF61_07365</name>
</gene>
<dbReference type="EMBL" id="VSFC01000033">
    <property type="protein sequence ID" value="TYA55727.1"/>
    <property type="molecule type" value="Genomic_DNA"/>
</dbReference>
<dbReference type="InterPro" id="IPR015943">
    <property type="entry name" value="WD40/YVTN_repeat-like_dom_sf"/>
</dbReference>
<name>A0A5D0GD18_9FLAO</name>
<keyword evidence="1" id="KW-0732">Signal</keyword>
<dbReference type="PANTHER" id="PTHR43739:SF5">
    <property type="entry name" value="EXO-ALPHA-SIALIDASE"/>
    <property type="match status" value="1"/>
</dbReference>
<dbReference type="InterPro" id="IPR026444">
    <property type="entry name" value="Secre_tail"/>
</dbReference>
<dbReference type="Proteomes" id="UP000324550">
    <property type="component" value="Unassembled WGS sequence"/>
</dbReference>
<protein>
    <submittedName>
        <fullName evidence="3">T9SS type A sorting domain-containing protein</fullName>
    </submittedName>
</protein>
<evidence type="ECO:0000313" key="3">
    <source>
        <dbReference type="EMBL" id="TYA55727.1"/>
    </source>
</evidence>
<accession>A0A5D0GD18</accession>
<dbReference type="OrthoDB" id="9757947at2"/>
<proteinExistence type="predicted"/>
<dbReference type="AlphaFoldDB" id="A0A5D0GD18"/>
<dbReference type="Pfam" id="PF18962">
    <property type="entry name" value="Por_Secre_tail"/>
    <property type="match status" value="1"/>
</dbReference>
<dbReference type="SUPFAM" id="SSF75011">
    <property type="entry name" value="3-carboxy-cis,cis-mucoante lactonizing enzyme"/>
    <property type="match status" value="1"/>
</dbReference>
<sequence length="770" mass="85704">MKKSFFLVLLWICSSHQSSFSQQLEVIGSNDFGRVFDLTYDKDVENKVYAVTLGNHIVVSYDNGLTWDVLYSLEIHQSASVTDLKISPDGTTLTFNCYVPNTMYSSIKVYDINTATIIKTIDVPNQSDHAYIDAYDFYESDMDILLLSTRYQDNNTSKGKTFYTTDGGENWDMVYFNEDHDYVFIADVAIYPSNPDKLFLTRGNGPTNIDGGLFVSEDAGQNWIEKLPGVNLDPIKFNPDNNLIMWIGSGIGTSVATENLYKSIDGGDNFTTVPINWTDSALDNIRVIQINENNPLQMIVLEENEIVISEDGGVTWENYVYPSGDPESYFYGLNASYNPFNSEELFISSNFVPQFSSDGGETLTWVKTPYFASSGNLDAFSNESYENVYYGVQYGYVWRDLATGIDSPRSIMPLDNFTVYTPMTVYADKITANRIYTFTEDGSGSTLKVSNENGLINRNLVTVAQNKVTAIATYPNMPQTIITAFAAFSASSSILKKINFNNLNNVIITDITLPTINYIRGIIIDESGKITISDGIEVYSSNNDGVTWTNSSTGLEVLTPSDLILDLQVDPLNPNHMALASSKGIFMSVDGGENWDRKTTLLTHKVAFSTETEGVLVATTHDSYFSRTAIHYSTNSGESWTTISNDQLLSITSSHSAYIFNSNSVKIYIGSSDLGLVEYDIDFSLLNTPQIENVDEMGLIIYPNPTKNLLNVKINNSNVGQLTIYSLTGTKILDIKNSSKIDISSLPSGTYLVRIQDLNNTIYFKRIIKQ</sequence>
<comment type="caution">
    <text evidence="3">The sequence shown here is derived from an EMBL/GenBank/DDBJ whole genome shotgun (WGS) entry which is preliminary data.</text>
</comment>
<dbReference type="InterPro" id="IPR052025">
    <property type="entry name" value="Xyloglucanase_GH74"/>
</dbReference>
<dbReference type="GO" id="GO:0010411">
    <property type="term" value="P:xyloglucan metabolic process"/>
    <property type="evidence" value="ECO:0007669"/>
    <property type="project" value="TreeGrafter"/>
</dbReference>
<evidence type="ECO:0000313" key="4">
    <source>
        <dbReference type="Proteomes" id="UP000324550"/>
    </source>
</evidence>
<keyword evidence="4" id="KW-1185">Reference proteome</keyword>
<evidence type="ECO:0000256" key="1">
    <source>
        <dbReference type="ARBA" id="ARBA00022729"/>
    </source>
</evidence>
<evidence type="ECO:0000259" key="2">
    <source>
        <dbReference type="Pfam" id="PF18962"/>
    </source>
</evidence>
<dbReference type="Gene3D" id="2.130.10.10">
    <property type="entry name" value="YVTN repeat-like/Quinoprotein amine dehydrogenase"/>
    <property type="match status" value="4"/>
</dbReference>
<dbReference type="PANTHER" id="PTHR43739">
    <property type="entry name" value="XYLOGLUCANASE (EUROFUNG)"/>
    <property type="match status" value="1"/>
</dbReference>
<dbReference type="RefSeq" id="WP_148454891.1">
    <property type="nucleotide sequence ID" value="NZ_VSFC01000033.1"/>
</dbReference>
<dbReference type="NCBIfam" id="TIGR04183">
    <property type="entry name" value="Por_Secre_tail"/>
    <property type="match status" value="1"/>
</dbReference>
<feature type="domain" description="Secretion system C-terminal sorting" evidence="2">
    <location>
        <begin position="701"/>
        <end position="768"/>
    </location>
</feature>
<dbReference type="SUPFAM" id="SSF110296">
    <property type="entry name" value="Oligoxyloglucan reducing end-specific cellobiohydrolase"/>
    <property type="match status" value="2"/>
</dbReference>
<organism evidence="3 4">
    <name type="scientific">Formosa maritima</name>
    <dbReference type="NCBI Taxonomy" id="2592046"/>
    <lineage>
        <taxon>Bacteria</taxon>
        <taxon>Pseudomonadati</taxon>
        <taxon>Bacteroidota</taxon>
        <taxon>Flavobacteriia</taxon>
        <taxon>Flavobacteriales</taxon>
        <taxon>Flavobacteriaceae</taxon>
        <taxon>Formosa</taxon>
    </lineage>
</organism>